<comment type="similarity">
    <text evidence="4">Belongs to the DNA photolyase family.</text>
</comment>
<dbReference type="InterPro" id="IPR036134">
    <property type="entry name" value="Crypto/Photolyase_FAD-like_sf"/>
</dbReference>
<dbReference type="InterPro" id="IPR002081">
    <property type="entry name" value="Cryptochrome/DNA_photolyase_1"/>
</dbReference>
<dbReference type="OrthoDB" id="9772484at2"/>
<organism evidence="6 7">
    <name type="scientific">Actinotalea ferrariae CF5-4</name>
    <dbReference type="NCBI Taxonomy" id="948458"/>
    <lineage>
        <taxon>Bacteria</taxon>
        <taxon>Bacillati</taxon>
        <taxon>Actinomycetota</taxon>
        <taxon>Actinomycetes</taxon>
        <taxon>Micrococcales</taxon>
        <taxon>Cellulomonadaceae</taxon>
        <taxon>Actinotalea</taxon>
    </lineage>
</organism>
<name>A0A021VYV1_9CELL</name>
<comment type="caution">
    <text evidence="6">The sequence shown here is derived from an EMBL/GenBank/DDBJ whole genome shotgun (WGS) entry which is preliminary data.</text>
</comment>
<dbReference type="RefSeq" id="WP_034221261.1">
    <property type="nucleotide sequence ID" value="NZ_AXCW01000002.1"/>
</dbReference>
<dbReference type="PROSITE" id="PS51645">
    <property type="entry name" value="PHR_CRY_ALPHA_BETA"/>
    <property type="match status" value="1"/>
</dbReference>
<dbReference type="PRINTS" id="PR00147">
    <property type="entry name" value="DNAPHOTLYASE"/>
</dbReference>
<dbReference type="AlphaFoldDB" id="A0A021VYV1"/>
<dbReference type="GO" id="GO:0003904">
    <property type="term" value="F:deoxyribodipyrimidine photo-lyase activity"/>
    <property type="evidence" value="ECO:0007669"/>
    <property type="project" value="TreeGrafter"/>
</dbReference>
<sequence>MTSVLWLRRDLRLQDHPALAEAAAGGPVLPLFVADPALLASSGAPRLAALHDALTALRSAYDGALVVRYGRPEEVVPAVVREVGATSVHVSAEPTPYGRRRDARVARALAALGDGVVLDETGSPYAVTPGRVLKDDGEPYKVFTPFSKAWKDHGWRRPADVPRDLRWLTGVDTEAIPGADAAAAVGHMDLPEVTEAAALERWHDFLEDDLEGYAEDRNRPDLRATSELSVHLKYGTIHPRTLLADVAAHPAAQSKGAQHFVSELAWREFYADVLWHHPGSAWADLRPGLSTIAYEDPDGAAAERFAAWCEGRTGYPFVDAGMRQLHREGWIHNRVRMVVASFLVKDLHIWWPHGARYFMAHLRDGDIASNSHGWQWVAGTGTDAAPYFRVFNPVAQGVRFDPNGDYVRRYVPELAHVAGSAVHEPWTVLDGLAHGYPERVVDHKVEREEALRRYEAARA</sequence>
<keyword evidence="1 3" id="KW-0285">Flavoprotein</keyword>
<keyword evidence="2 3" id="KW-0274">FAD</keyword>
<dbReference type="InterPro" id="IPR005101">
    <property type="entry name" value="Cryptochr/Photolyase_FAD-bd"/>
</dbReference>
<dbReference type="Gene3D" id="3.40.50.620">
    <property type="entry name" value="HUPs"/>
    <property type="match status" value="1"/>
</dbReference>
<dbReference type="GO" id="GO:0071949">
    <property type="term" value="F:FAD binding"/>
    <property type="evidence" value="ECO:0007669"/>
    <property type="project" value="TreeGrafter"/>
</dbReference>
<dbReference type="Proteomes" id="UP000019753">
    <property type="component" value="Unassembled WGS sequence"/>
</dbReference>
<protein>
    <submittedName>
        <fullName evidence="6">Deoxyribodipyrimidine photolyase</fullName>
    </submittedName>
</protein>
<dbReference type="SUPFAM" id="SSF48173">
    <property type="entry name" value="Cryptochrome/photolyase FAD-binding domain"/>
    <property type="match status" value="1"/>
</dbReference>
<dbReference type="PANTHER" id="PTHR11455:SF9">
    <property type="entry name" value="CRYPTOCHROME CIRCADIAN CLOCK 5 ISOFORM X1"/>
    <property type="match status" value="1"/>
</dbReference>
<evidence type="ECO:0000256" key="4">
    <source>
        <dbReference type="RuleBase" id="RU004182"/>
    </source>
</evidence>
<evidence type="ECO:0000256" key="3">
    <source>
        <dbReference type="PIRSR" id="PIRSR602081-1"/>
    </source>
</evidence>
<evidence type="ECO:0000256" key="2">
    <source>
        <dbReference type="ARBA" id="ARBA00022827"/>
    </source>
</evidence>
<keyword evidence="7" id="KW-1185">Reference proteome</keyword>
<accession>A0A021VYV1</accession>
<dbReference type="GO" id="GO:0009416">
    <property type="term" value="P:response to light stimulus"/>
    <property type="evidence" value="ECO:0007669"/>
    <property type="project" value="TreeGrafter"/>
</dbReference>
<dbReference type="PANTHER" id="PTHR11455">
    <property type="entry name" value="CRYPTOCHROME"/>
    <property type="match status" value="1"/>
</dbReference>
<evidence type="ECO:0000256" key="1">
    <source>
        <dbReference type="ARBA" id="ARBA00022630"/>
    </source>
</evidence>
<dbReference type="InterPro" id="IPR014729">
    <property type="entry name" value="Rossmann-like_a/b/a_fold"/>
</dbReference>
<dbReference type="Pfam" id="PF00875">
    <property type="entry name" value="DNA_photolyase"/>
    <property type="match status" value="1"/>
</dbReference>
<feature type="binding site" evidence="3">
    <location>
        <begin position="225"/>
        <end position="229"/>
    </location>
    <ligand>
        <name>FAD</name>
        <dbReference type="ChEBI" id="CHEBI:57692"/>
    </ligand>
</feature>
<gene>
    <name evidence="6" type="ORF">N866_05995</name>
</gene>
<dbReference type="InterPro" id="IPR036155">
    <property type="entry name" value="Crypto/Photolyase_N_sf"/>
</dbReference>
<dbReference type="InterPro" id="IPR006050">
    <property type="entry name" value="DNA_photolyase_N"/>
</dbReference>
<dbReference type="GO" id="GO:0003677">
    <property type="term" value="F:DNA binding"/>
    <property type="evidence" value="ECO:0007669"/>
    <property type="project" value="TreeGrafter"/>
</dbReference>
<dbReference type="Pfam" id="PF03441">
    <property type="entry name" value="FAD_binding_7"/>
    <property type="match status" value="1"/>
</dbReference>
<feature type="domain" description="Photolyase/cryptochrome alpha/beta" evidence="5">
    <location>
        <begin position="1"/>
        <end position="126"/>
    </location>
</feature>
<dbReference type="Gene3D" id="1.25.40.80">
    <property type="match status" value="1"/>
</dbReference>
<feature type="binding site" evidence="3">
    <location>
        <position position="260"/>
    </location>
    <ligand>
        <name>FAD</name>
        <dbReference type="ChEBI" id="CHEBI:57692"/>
    </ligand>
</feature>
<evidence type="ECO:0000313" key="6">
    <source>
        <dbReference type="EMBL" id="EYR65200.1"/>
    </source>
</evidence>
<feature type="binding site" evidence="3">
    <location>
        <begin position="263"/>
        <end position="270"/>
    </location>
    <ligand>
        <name>FAD</name>
        <dbReference type="ChEBI" id="CHEBI:57692"/>
    </ligand>
</feature>
<proteinExistence type="inferred from homology"/>
<reference evidence="6 7" key="1">
    <citation type="submission" date="2014-01" db="EMBL/GenBank/DDBJ databases">
        <title>Actinotalea ferrariae CF5-4.</title>
        <authorList>
            <person name="Chen F."/>
            <person name="Li Y."/>
            <person name="Wang G."/>
        </authorList>
    </citation>
    <scope>NUCLEOTIDE SEQUENCE [LARGE SCALE GENOMIC DNA]</scope>
    <source>
        <strain evidence="6 7">CF5-4</strain>
    </source>
</reference>
<comment type="cofactor">
    <cofactor evidence="3">
        <name>FAD</name>
        <dbReference type="ChEBI" id="CHEBI:57692"/>
    </cofactor>
    <text evidence="3">Binds 1 FAD per subunit.</text>
</comment>
<dbReference type="EMBL" id="AXCW01000002">
    <property type="protein sequence ID" value="EYR65200.1"/>
    <property type="molecule type" value="Genomic_DNA"/>
</dbReference>
<keyword evidence="6" id="KW-0456">Lyase</keyword>
<dbReference type="SUPFAM" id="SSF52425">
    <property type="entry name" value="Cryptochrome/photolyase, N-terminal domain"/>
    <property type="match status" value="1"/>
</dbReference>
<feature type="binding site" evidence="3">
    <location>
        <position position="213"/>
    </location>
    <ligand>
        <name>FAD</name>
        <dbReference type="ChEBI" id="CHEBI:57692"/>
    </ligand>
</feature>
<feature type="binding site" evidence="3">
    <location>
        <begin position="364"/>
        <end position="366"/>
    </location>
    <ligand>
        <name>FAD</name>
        <dbReference type="ChEBI" id="CHEBI:57692"/>
    </ligand>
</feature>
<evidence type="ECO:0000313" key="7">
    <source>
        <dbReference type="Proteomes" id="UP000019753"/>
    </source>
</evidence>
<dbReference type="Gene3D" id="1.10.579.10">
    <property type="entry name" value="DNA Cyclobutane Dipyrimidine Photolyase, subunit A, domain 3"/>
    <property type="match status" value="1"/>
</dbReference>
<evidence type="ECO:0000259" key="5">
    <source>
        <dbReference type="PROSITE" id="PS51645"/>
    </source>
</evidence>
<keyword evidence="4" id="KW-0157">Chromophore</keyword>